<evidence type="ECO:0000256" key="6">
    <source>
        <dbReference type="ARBA" id="ARBA00023136"/>
    </source>
</evidence>
<proteinExistence type="inferred from homology"/>
<protein>
    <submittedName>
        <fullName evidence="9">Putative Mg2+ transporter-C (MgtC) family protein</fullName>
    </submittedName>
</protein>
<dbReference type="PRINTS" id="PR01837">
    <property type="entry name" value="MGTCSAPBPROT"/>
</dbReference>
<sequence>MSDLQILFEHIFYNDDFIKILASTAVGALVGLEREYRSKSAGLRTFTLISVGCTIFTILSEKMGMKASPDRIAANVVTGIGFLGAGVIFKMDDRVKGLTTATIIWVTASLGMAIGDGHILLSFLGTTVVYVVLGLFVKLEVIMEKYGRTRNYKIVCDYTPEVYRKLESIFEQCNLTAKREKQTITKETLTSNWSVRGRSSKHDKLVKKLMADKDIRELEY</sequence>
<dbReference type="AlphaFoldDB" id="A0A316DZL0"/>
<evidence type="ECO:0000256" key="5">
    <source>
        <dbReference type="ARBA" id="ARBA00022989"/>
    </source>
</evidence>
<evidence type="ECO:0000313" key="9">
    <source>
        <dbReference type="EMBL" id="PWK22659.1"/>
    </source>
</evidence>
<dbReference type="RefSeq" id="WP_109744068.1">
    <property type="nucleotide sequence ID" value="NZ_QGGO01000019.1"/>
</dbReference>
<dbReference type="GO" id="GO:0005886">
    <property type="term" value="C:plasma membrane"/>
    <property type="evidence" value="ECO:0007669"/>
    <property type="project" value="UniProtKB-SubCell"/>
</dbReference>
<feature type="transmembrane region" description="Helical" evidence="7">
    <location>
        <begin position="72"/>
        <end position="89"/>
    </location>
</feature>
<dbReference type="InterPro" id="IPR003416">
    <property type="entry name" value="MgtC/SapB/SrpB/YhiD_fam"/>
</dbReference>
<evidence type="ECO:0000256" key="4">
    <source>
        <dbReference type="ARBA" id="ARBA00022692"/>
    </source>
</evidence>
<evidence type="ECO:0000256" key="7">
    <source>
        <dbReference type="SAM" id="Phobius"/>
    </source>
</evidence>
<comment type="similarity">
    <text evidence="2">Belongs to the MgtC/SapB family.</text>
</comment>
<dbReference type="Pfam" id="PF02308">
    <property type="entry name" value="MgtC"/>
    <property type="match status" value="1"/>
</dbReference>
<gene>
    <name evidence="9" type="ORF">LV89_03371</name>
</gene>
<feature type="transmembrane region" description="Helical" evidence="7">
    <location>
        <begin position="120"/>
        <end position="141"/>
    </location>
</feature>
<dbReference type="InterPro" id="IPR049177">
    <property type="entry name" value="MgtC_SapB_SrpB_YhiD_N"/>
</dbReference>
<keyword evidence="10" id="KW-1185">Reference proteome</keyword>
<comment type="subcellular location">
    <subcellularLocation>
        <location evidence="1">Cell membrane</location>
        <topology evidence="1">Multi-pass membrane protein</topology>
    </subcellularLocation>
</comment>
<evidence type="ECO:0000256" key="2">
    <source>
        <dbReference type="ARBA" id="ARBA00009298"/>
    </source>
</evidence>
<keyword evidence="5 7" id="KW-1133">Transmembrane helix</keyword>
<keyword evidence="4 7" id="KW-0812">Transmembrane</keyword>
<keyword evidence="6 7" id="KW-0472">Membrane</keyword>
<feature type="domain" description="MgtC/SapB/SrpB/YhiD N-terminal" evidence="8">
    <location>
        <begin position="21"/>
        <end position="140"/>
    </location>
</feature>
<keyword evidence="3" id="KW-1003">Cell membrane</keyword>
<evidence type="ECO:0000259" key="8">
    <source>
        <dbReference type="Pfam" id="PF02308"/>
    </source>
</evidence>
<accession>A0A316DZL0</accession>
<feature type="transmembrane region" description="Helical" evidence="7">
    <location>
        <begin position="41"/>
        <end position="60"/>
    </location>
</feature>
<evidence type="ECO:0000313" key="10">
    <source>
        <dbReference type="Proteomes" id="UP000245489"/>
    </source>
</evidence>
<dbReference type="Proteomes" id="UP000245489">
    <property type="component" value="Unassembled WGS sequence"/>
</dbReference>
<evidence type="ECO:0000256" key="3">
    <source>
        <dbReference type="ARBA" id="ARBA00022475"/>
    </source>
</evidence>
<dbReference type="PANTHER" id="PTHR33778:SF1">
    <property type="entry name" value="MAGNESIUM TRANSPORTER YHID-RELATED"/>
    <property type="match status" value="1"/>
</dbReference>
<reference evidence="9 10" key="1">
    <citation type="submission" date="2018-05" db="EMBL/GenBank/DDBJ databases">
        <title>Genomic Encyclopedia of Archaeal and Bacterial Type Strains, Phase II (KMG-II): from individual species to whole genera.</title>
        <authorList>
            <person name="Goeker M."/>
        </authorList>
    </citation>
    <scope>NUCLEOTIDE SEQUENCE [LARGE SCALE GENOMIC DNA]</scope>
    <source>
        <strain evidence="9 10">DSM 22214</strain>
    </source>
</reference>
<dbReference type="OrthoDB" id="9811198at2"/>
<dbReference type="EMBL" id="QGGO01000019">
    <property type="protein sequence ID" value="PWK22659.1"/>
    <property type="molecule type" value="Genomic_DNA"/>
</dbReference>
<name>A0A316DZL0_9BACT</name>
<organism evidence="9 10">
    <name type="scientific">Arcicella aurantiaca</name>
    <dbReference type="NCBI Taxonomy" id="591202"/>
    <lineage>
        <taxon>Bacteria</taxon>
        <taxon>Pseudomonadati</taxon>
        <taxon>Bacteroidota</taxon>
        <taxon>Cytophagia</taxon>
        <taxon>Cytophagales</taxon>
        <taxon>Flectobacillaceae</taxon>
        <taxon>Arcicella</taxon>
    </lineage>
</organism>
<comment type="caution">
    <text evidence="9">The sequence shown here is derived from an EMBL/GenBank/DDBJ whole genome shotgun (WGS) entry which is preliminary data.</text>
</comment>
<dbReference type="PANTHER" id="PTHR33778">
    <property type="entry name" value="PROTEIN MGTC"/>
    <property type="match status" value="1"/>
</dbReference>
<evidence type="ECO:0000256" key="1">
    <source>
        <dbReference type="ARBA" id="ARBA00004651"/>
    </source>
</evidence>